<evidence type="ECO:0000256" key="5">
    <source>
        <dbReference type="ARBA" id="ARBA00037982"/>
    </source>
</evidence>
<dbReference type="Pfam" id="PF00069">
    <property type="entry name" value="Pkinase"/>
    <property type="match status" value="1"/>
</dbReference>
<dbReference type="InterPro" id="IPR050339">
    <property type="entry name" value="CC_SR_Kinase"/>
</dbReference>
<keyword evidence="3" id="KW-0418">Kinase</keyword>
<organism evidence="9 10">
    <name type="scientific">Saccoglossus kowalevskii</name>
    <name type="common">Acorn worm</name>
    <dbReference type="NCBI Taxonomy" id="10224"/>
    <lineage>
        <taxon>Eukaryota</taxon>
        <taxon>Metazoa</taxon>
        <taxon>Hemichordata</taxon>
        <taxon>Enteropneusta</taxon>
        <taxon>Harrimaniidae</taxon>
        <taxon>Saccoglossus</taxon>
    </lineage>
</organism>
<dbReference type="GeneID" id="100370860"/>
<keyword evidence="4 6" id="KW-0067">ATP-binding</keyword>
<evidence type="ECO:0000256" key="3">
    <source>
        <dbReference type="ARBA" id="ARBA00022777"/>
    </source>
</evidence>
<dbReference type="SUPFAM" id="SSF56112">
    <property type="entry name" value="Protein kinase-like (PK-like)"/>
    <property type="match status" value="1"/>
</dbReference>
<keyword evidence="9" id="KW-1185">Reference proteome</keyword>
<evidence type="ECO:0000313" key="9">
    <source>
        <dbReference type="Proteomes" id="UP000694865"/>
    </source>
</evidence>
<keyword evidence="1" id="KW-0808">Transferase</keyword>
<feature type="binding site" evidence="6">
    <location>
        <position position="33"/>
    </location>
    <ligand>
        <name>ATP</name>
        <dbReference type="ChEBI" id="CHEBI:30616"/>
    </ligand>
</feature>
<reference evidence="10" key="1">
    <citation type="submission" date="2025-08" db="UniProtKB">
        <authorList>
            <consortium name="RefSeq"/>
        </authorList>
    </citation>
    <scope>IDENTIFICATION</scope>
    <source>
        <tissue evidence="10">Testes</tissue>
    </source>
</reference>
<dbReference type="Gene3D" id="1.10.510.10">
    <property type="entry name" value="Transferase(Phosphotransferase) domain 1"/>
    <property type="match status" value="1"/>
</dbReference>
<protein>
    <submittedName>
        <fullName evidence="10">Serine/threonine-protein kinase pdik1l-B-like</fullName>
    </submittedName>
</protein>
<dbReference type="PANTHER" id="PTHR11042:SF190">
    <property type="entry name" value="MITOSIS INHIBITOR PROTEIN KINASE MIK1"/>
    <property type="match status" value="1"/>
</dbReference>
<evidence type="ECO:0000256" key="7">
    <source>
        <dbReference type="RuleBase" id="RU000304"/>
    </source>
</evidence>
<dbReference type="Proteomes" id="UP000694865">
    <property type="component" value="Unplaced"/>
</dbReference>
<dbReference type="RefSeq" id="XP_002737820.1">
    <property type="nucleotide sequence ID" value="XM_002737774.1"/>
</dbReference>
<evidence type="ECO:0000259" key="8">
    <source>
        <dbReference type="PROSITE" id="PS50011"/>
    </source>
</evidence>
<dbReference type="SMART" id="SM00220">
    <property type="entry name" value="S_TKc"/>
    <property type="match status" value="1"/>
</dbReference>
<keyword evidence="7" id="KW-0723">Serine/threonine-protein kinase</keyword>
<evidence type="ECO:0000256" key="6">
    <source>
        <dbReference type="PROSITE-ProRule" id="PRU10141"/>
    </source>
</evidence>
<gene>
    <name evidence="10" type="primary">LOC100370860</name>
</gene>
<dbReference type="PANTHER" id="PTHR11042">
    <property type="entry name" value="EUKARYOTIC TRANSLATION INITIATION FACTOR 2-ALPHA KINASE EIF2-ALPHA KINASE -RELATED"/>
    <property type="match status" value="1"/>
</dbReference>
<dbReference type="InterPro" id="IPR000719">
    <property type="entry name" value="Prot_kinase_dom"/>
</dbReference>
<dbReference type="PROSITE" id="PS00108">
    <property type="entry name" value="PROTEIN_KINASE_ST"/>
    <property type="match status" value="1"/>
</dbReference>
<name>A0ABM0GUT8_SACKO</name>
<evidence type="ECO:0000256" key="4">
    <source>
        <dbReference type="ARBA" id="ARBA00022840"/>
    </source>
</evidence>
<accession>A0ABM0GUT8</accession>
<dbReference type="InterPro" id="IPR008271">
    <property type="entry name" value="Ser/Thr_kinase_AS"/>
</dbReference>
<dbReference type="PROSITE" id="PS50011">
    <property type="entry name" value="PROTEIN_KINASE_DOM"/>
    <property type="match status" value="1"/>
</dbReference>
<dbReference type="InterPro" id="IPR011009">
    <property type="entry name" value="Kinase-like_dom_sf"/>
</dbReference>
<sequence length="360" mass="41362">MSSKYSELRFLGAGAFGSVYLVKKKNGSEFALKKISLGTKKSETSAIKELEAFAKITCHDHIVKFYDGYLDQQQLCLVMEFCDGGNLEEYLLQRPCNRHIHSRFMIQLADAVHFLHNNEIVHRDLKPDNVLVCRRSDGLDVIKVSDFGISKIVDIDQRVVISSVNKDVNFLKCSNNQLYGNYGAGTEAFIAPEVYESHYTSKIDIFSLGVIYLAMLEREIEPFSFQAKWLGALFYYDPFAMHRNNIDTPYIGKVMFQNPQATRALDYRVSVSSPIRNVINRMILRDYHRRPTAEQVYILTKEYFQCLRNDDNSKRKCSDVKINPISINSDEKRHQARTHRKVSVPDCIVPISPGNRDTSY</sequence>
<proteinExistence type="inferred from homology"/>
<evidence type="ECO:0000256" key="2">
    <source>
        <dbReference type="ARBA" id="ARBA00022741"/>
    </source>
</evidence>
<dbReference type="PROSITE" id="PS00107">
    <property type="entry name" value="PROTEIN_KINASE_ATP"/>
    <property type="match status" value="1"/>
</dbReference>
<evidence type="ECO:0000256" key="1">
    <source>
        <dbReference type="ARBA" id="ARBA00022679"/>
    </source>
</evidence>
<comment type="similarity">
    <text evidence="5">Belongs to the protein kinase superfamily. Ser/Thr protein kinase family. GCN2 subfamily.</text>
</comment>
<dbReference type="InterPro" id="IPR017441">
    <property type="entry name" value="Protein_kinase_ATP_BS"/>
</dbReference>
<keyword evidence="2 6" id="KW-0547">Nucleotide-binding</keyword>
<feature type="domain" description="Protein kinase" evidence="8">
    <location>
        <begin position="5"/>
        <end position="304"/>
    </location>
</feature>
<evidence type="ECO:0000313" key="10">
    <source>
        <dbReference type="RefSeq" id="XP_002737820.1"/>
    </source>
</evidence>